<dbReference type="AlphaFoldDB" id="A0A0E0KNF7"/>
<reference evidence="1" key="1">
    <citation type="submission" date="2015-04" db="UniProtKB">
        <authorList>
            <consortium name="EnsemblPlants"/>
        </authorList>
    </citation>
    <scope>IDENTIFICATION</scope>
</reference>
<accession>A0A0E0KNF7</accession>
<name>A0A0E0KNF7_ORYPU</name>
<evidence type="ECO:0000313" key="1">
    <source>
        <dbReference type="EnsemblPlants" id="OPUNC04G04570.1"/>
    </source>
</evidence>
<dbReference type="EnsemblPlants" id="OPUNC04G04570.1">
    <property type="protein sequence ID" value="OPUNC04G04570.1"/>
    <property type="gene ID" value="OPUNC04G04570"/>
</dbReference>
<dbReference type="Proteomes" id="UP000026962">
    <property type="component" value="Chromosome 4"/>
</dbReference>
<sequence length="81" mass="8376">MQGVLGLDDMVGAAWSLISPSIHPLVGANKTGKWSNDVDRLQLAFDGVSVNVLGELGARWDSTTVPGIIVTTTAATNGVIV</sequence>
<dbReference type="STRING" id="4537.A0A0E0KNF7"/>
<organism evidence="1">
    <name type="scientific">Oryza punctata</name>
    <name type="common">Red rice</name>
    <dbReference type="NCBI Taxonomy" id="4537"/>
    <lineage>
        <taxon>Eukaryota</taxon>
        <taxon>Viridiplantae</taxon>
        <taxon>Streptophyta</taxon>
        <taxon>Embryophyta</taxon>
        <taxon>Tracheophyta</taxon>
        <taxon>Spermatophyta</taxon>
        <taxon>Magnoliopsida</taxon>
        <taxon>Liliopsida</taxon>
        <taxon>Poales</taxon>
        <taxon>Poaceae</taxon>
        <taxon>BOP clade</taxon>
        <taxon>Oryzoideae</taxon>
        <taxon>Oryzeae</taxon>
        <taxon>Oryzinae</taxon>
        <taxon>Oryza</taxon>
    </lineage>
</organism>
<dbReference type="Gramene" id="OPUNC04G04570.1">
    <property type="protein sequence ID" value="OPUNC04G04570.1"/>
    <property type="gene ID" value="OPUNC04G04570"/>
</dbReference>
<proteinExistence type="predicted"/>
<dbReference type="HOGENOM" id="CLU_2577988_0_0_1"/>
<evidence type="ECO:0000313" key="2">
    <source>
        <dbReference type="Proteomes" id="UP000026962"/>
    </source>
</evidence>
<reference evidence="1" key="2">
    <citation type="submission" date="2018-05" db="EMBL/GenBank/DDBJ databases">
        <title>OpunRS2 (Oryza punctata Reference Sequence Version 2).</title>
        <authorList>
            <person name="Zhang J."/>
            <person name="Kudrna D."/>
            <person name="Lee S."/>
            <person name="Talag J."/>
            <person name="Welchert J."/>
            <person name="Wing R.A."/>
        </authorList>
    </citation>
    <scope>NUCLEOTIDE SEQUENCE [LARGE SCALE GENOMIC DNA]</scope>
</reference>
<keyword evidence="2" id="KW-1185">Reference proteome</keyword>
<protein>
    <submittedName>
        <fullName evidence="1">Uncharacterized protein</fullName>
    </submittedName>
</protein>